<organism evidence="3 4">
    <name type="scientific">Fuerstiella marisgermanici</name>
    <dbReference type="NCBI Taxonomy" id="1891926"/>
    <lineage>
        <taxon>Bacteria</taxon>
        <taxon>Pseudomonadati</taxon>
        <taxon>Planctomycetota</taxon>
        <taxon>Planctomycetia</taxon>
        <taxon>Planctomycetales</taxon>
        <taxon>Planctomycetaceae</taxon>
        <taxon>Fuerstiella</taxon>
    </lineage>
</organism>
<keyword evidence="1" id="KW-1133">Transmembrane helix</keyword>
<dbReference type="EMBL" id="CP017641">
    <property type="protein sequence ID" value="APZ94107.1"/>
    <property type="molecule type" value="Genomic_DNA"/>
</dbReference>
<keyword evidence="1" id="KW-0812">Transmembrane</keyword>
<feature type="transmembrane region" description="Helical" evidence="1">
    <location>
        <begin position="271"/>
        <end position="293"/>
    </location>
</feature>
<name>A0A1P8WJ99_9PLAN</name>
<keyword evidence="1" id="KW-0472">Membrane</keyword>
<dbReference type="OrthoDB" id="278234at2"/>
<feature type="signal peptide" evidence="2">
    <location>
        <begin position="1"/>
        <end position="30"/>
    </location>
</feature>
<dbReference type="AlphaFoldDB" id="A0A1P8WJ99"/>
<proteinExistence type="predicted"/>
<evidence type="ECO:0000313" key="3">
    <source>
        <dbReference type="EMBL" id="APZ94107.1"/>
    </source>
</evidence>
<evidence type="ECO:0000256" key="2">
    <source>
        <dbReference type="SAM" id="SignalP"/>
    </source>
</evidence>
<feature type="transmembrane region" description="Helical" evidence="1">
    <location>
        <begin position="313"/>
        <end position="333"/>
    </location>
</feature>
<dbReference type="RefSeq" id="WP_077025464.1">
    <property type="nucleotide sequence ID" value="NZ_CP017641.1"/>
</dbReference>
<protein>
    <submittedName>
        <fullName evidence="3">Uncharacterized protein</fullName>
    </submittedName>
</protein>
<keyword evidence="4" id="KW-1185">Reference proteome</keyword>
<evidence type="ECO:0000256" key="1">
    <source>
        <dbReference type="SAM" id="Phobius"/>
    </source>
</evidence>
<evidence type="ECO:0000313" key="4">
    <source>
        <dbReference type="Proteomes" id="UP000187735"/>
    </source>
</evidence>
<feature type="transmembrane region" description="Helical" evidence="1">
    <location>
        <begin position="342"/>
        <end position="360"/>
    </location>
</feature>
<reference evidence="3 4" key="1">
    <citation type="journal article" date="2016" name="Front. Microbiol.">
        <title>Fuerstia marisgermanicae gen. nov., sp. nov., an Unusual Member of the Phylum Planctomycetes from the German Wadden Sea.</title>
        <authorList>
            <person name="Kohn T."/>
            <person name="Heuer A."/>
            <person name="Jogler M."/>
            <person name="Vollmers J."/>
            <person name="Boedeker C."/>
            <person name="Bunk B."/>
            <person name="Rast P."/>
            <person name="Borchert D."/>
            <person name="Glockner I."/>
            <person name="Freese H.M."/>
            <person name="Klenk H.P."/>
            <person name="Overmann J."/>
            <person name="Kaster A.K."/>
            <person name="Rohde M."/>
            <person name="Wiegand S."/>
            <person name="Jogler C."/>
        </authorList>
    </citation>
    <scope>NUCLEOTIDE SEQUENCE [LARGE SCALE GENOMIC DNA]</scope>
    <source>
        <strain evidence="3 4">NH11</strain>
    </source>
</reference>
<gene>
    <name evidence="3" type="ORF">Fuma_03728</name>
</gene>
<feature type="chain" id="PRO_5012681738" evidence="2">
    <location>
        <begin position="31"/>
        <end position="365"/>
    </location>
</feature>
<accession>A0A1P8WJ99</accession>
<keyword evidence="2" id="KW-0732">Signal</keyword>
<sequence length="365" mass="39333" precursor="true">MHDALTGISGPIRMMLMCLSLLVSATQVCAVSPGPSPSMRVAPKDSMTAHMSIPKAPVPDIWTLDRGYLFVQGRYVPLGSEIDAVAGLVTLPAEYVQTVHKKNSDVTDSKSAPAALELTNDAEANLEIIRTLRSDGVVVCQSKAAPQTWPLADGGRAVLACLLDPATDSPDLVSDLPAEFQHPSWRRWLTTAAVTPDFAERAQSEVSGWTETISANKAQSVARQRLANFSYPLMLAGMVLVVLSFGQLLWFRPGVKLLAAEGEVPISPETATTRCIALLVMMSLLDLTMTLLAHQAHAMLEVNPIGNRIVSSVPTLISFKLGLTAFAATVLYVARGQKIGQLAAWWGCLILCLLTARWVMFNQIS</sequence>
<dbReference type="KEGG" id="fmr:Fuma_03728"/>
<feature type="transmembrane region" description="Helical" evidence="1">
    <location>
        <begin position="229"/>
        <end position="251"/>
    </location>
</feature>
<dbReference type="Proteomes" id="UP000187735">
    <property type="component" value="Chromosome"/>
</dbReference>